<organism evidence="1">
    <name type="scientific">Herbiconiux sp. A18JL235</name>
    <dbReference type="NCBI Taxonomy" id="3152363"/>
    <lineage>
        <taxon>Bacteria</taxon>
        <taxon>Bacillati</taxon>
        <taxon>Actinomycetota</taxon>
        <taxon>Actinomycetes</taxon>
        <taxon>Micrococcales</taxon>
        <taxon>Microbacteriaceae</taxon>
        <taxon>Herbiconiux</taxon>
    </lineage>
</organism>
<protein>
    <recommendedName>
        <fullName evidence="2">Restriction endonuclease type IV Mrr domain-containing protein</fullName>
    </recommendedName>
</protein>
<dbReference type="RefSeq" id="WP_368496167.1">
    <property type="nucleotide sequence ID" value="NZ_CP162511.1"/>
</dbReference>
<dbReference type="EMBL" id="CP162511">
    <property type="protein sequence ID" value="XDI03749.1"/>
    <property type="molecule type" value="Genomic_DNA"/>
</dbReference>
<reference evidence="1" key="1">
    <citation type="submission" date="2024-05" db="EMBL/GenBank/DDBJ databases">
        <title>Herbiconiux sp. A18JL235.</title>
        <authorList>
            <person name="Zhang G."/>
        </authorList>
    </citation>
    <scope>NUCLEOTIDE SEQUENCE</scope>
    <source>
        <strain evidence="1">A18JL235</strain>
    </source>
</reference>
<dbReference type="AlphaFoldDB" id="A0AB39BBR8"/>
<accession>A0AB39BBR8</accession>
<proteinExistence type="predicted"/>
<gene>
    <name evidence="1" type="ORF">ABFY20_10335</name>
</gene>
<name>A0AB39BBR8_9MICO</name>
<evidence type="ECO:0000313" key="1">
    <source>
        <dbReference type="EMBL" id="XDI03749.1"/>
    </source>
</evidence>
<evidence type="ECO:0008006" key="2">
    <source>
        <dbReference type="Google" id="ProtNLM"/>
    </source>
</evidence>
<sequence length="599" mass="66211">MDEAEFNKLAEALLVAEYTKDGLRAQAIDGRGGDGGVDVDVRVERTQQLTQIFQLKYFPEGFSGGFKQRRSQIKHSFEAAMSEAAPVWTLVFPKNPTVNERKVVQAMGSGQKVRIRIFGAAELDGLASKNPLIAAHAARNEAVEVLREINRPEAALTKAGDLRLEVQRLQNRLDGRSPYWGTAISTHPDGTYVETLYAKRDDAQQREPLSITFTAEFTQDDSELRKQFDDKMKFGGSGALVLPERVIKEFRRDGPEWFEDVSTGGEVEIRDVEEHESQPVKVELYNAHEKRLAQLPGVTKAIDRGYGGASVETALRGGLDMRWRFSDDREEGGSVTLNFEPAGSTPREVRQALRFVNALGPDVQVRLTVAGSPALKVNIADKLAFGPDQQLIELVDDLCVIEDKLDVAFKFPADGADITDRIWARVVVRMLEGKPVPMPFTNSFTGTLSGTKDEGFDLILTQGVAVCVSNADWELEIFGETVHIGEVWIYSHHVTVTNGKEIDQAFAAGTAAGMKVQLQPINGEPFLIYDPQRLSRDPNAVVGAYPWGLTGIPEHPQLDALPNRVRLSEPAEEPATSEMAQRALLRVPLTQREEGNTNH</sequence>